<dbReference type="Gene3D" id="1.20.1560.10">
    <property type="entry name" value="ABC transporter type 1, transmembrane domain"/>
    <property type="match status" value="1"/>
</dbReference>
<dbReference type="InterPro" id="IPR011527">
    <property type="entry name" value="ABC1_TM_dom"/>
</dbReference>
<dbReference type="InterPro" id="IPR003439">
    <property type="entry name" value="ABC_transporter-like_ATP-bd"/>
</dbReference>
<evidence type="ECO:0000256" key="1">
    <source>
        <dbReference type="ARBA" id="ARBA00004651"/>
    </source>
</evidence>
<feature type="transmembrane region" description="Helical" evidence="9">
    <location>
        <begin position="279"/>
        <end position="299"/>
    </location>
</feature>
<dbReference type="RefSeq" id="WP_060799912.1">
    <property type="nucleotide sequence ID" value="NZ_KQ957096.1"/>
</dbReference>
<dbReference type="InterPro" id="IPR003593">
    <property type="entry name" value="AAA+_ATPase"/>
</dbReference>
<evidence type="ECO:0000256" key="7">
    <source>
        <dbReference type="ARBA" id="ARBA00022989"/>
    </source>
</evidence>
<keyword evidence="4 9" id="KW-0812">Transmembrane</keyword>
<dbReference type="InterPro" id="IPR039421">
    <property type="entry name" value="Type_1_exporter"/>
</dbReference>
<dbReference type="FunFam" id="3.40.50.300:FF:000221">
    <property type="entry name" value="Multidrug ABC transporter ATP-binding protein"/>
    <property type="match status" value="1"/>
</dbReference>
<dbReference type="SUPFAM" id="SSF90123">
    <property type="entry name" value="ABC transporter transmembrane region"/>
    <property type="match status" value="1"/>
</dbReference>
<feature type="domain" description="ABC transporter" evidence="10">
    <location>
        <begin position="332"/>
        <end position="567"/>
    </location>
</feature>
<evidence type="ECO:0000259" key="10">
    <source>
        <dbReference type="PROSITE" id="PS50893"/>
    </source>
</evidence>
<keyword evidence="7 9" id="KW-1133">Transmembrane helix</keyword>
<comment type="subcellular location">
    <subcellularLocation>
        <location evidence="1">Cell membrane</location>
        <topology evidence="1">Multi-pass membrane protein</topology>
    </subcellularLocation>
</comment>
<evidence type="ECO:0000259" key="11">
    <source>
        <dbReference type="PROSITE" id="PS50929"/>
    </source>
</evidence>
<dbReference type="Proteomes" id="UP000070174">
    <property type="component" value="Unassembled WGS sequence"/>
</dbReference>
<reference evidence="12 13" key="1">
    <citation type="submission" date="2016-01" db="EMBL/GenBank/DDBJ databases">
        <authorList>
            <person name="Oliw E.H."/>
        </authorList>
    </citation>
    <scope>NUCLEOTIDE SEQUENCE [LARGE SCALE GENOMIC DNA]</scope>
    <source>
        <strain evidence="12 13">CMW7756A</strain>
    </source>
</reference>
<feature type="domain" description="ABC transmembrane type-1" evidence="11">
    <location>
        <begin position="18"/>
        <end position="298"/>
    </location>
</feature>
<feature type="transmembrane region" description="Helical" evidence="9">
    <location>
        <begin position="159"/>
        <end position="182"/>
    </location>
</feature>
<keyword evidence="5" id="KW-0547">Nucleotide-binding</keyword>
<organism evidence="12">
    <name type="scientific">Peptoniphilus harei</name>
    <dbReference type="NCBI Taxonomy" id="54005"/>
    <lineage>
        <taxon>Bacteria</taxon>
        <taxon>Bacillati</taxon>
        <taxon>Bacillota</taxon>
        <taxon>Tissierellia</taxon>
        <taxon>Tissierellales</taxon>
        <taxon>Peptoniphilaceae</taxon>
        <taxon>Peptoniphilus</taxon>
    </lineage>
</organism>
<keyword evidence="6 12" id="KW-0067">ATP-binding</keyword>
<name>A0A133PQK9_9FIRM</name>
<evidence type="ECO:0000256" key="4">
    <source>
        <dbReference type="ARBA" id="ARBA00022692"/>
    </source>
</evidence>
<proteinExistence type="predicted"/>
<evidence type="ECO:0000256" key="3">
    <source>
        <dbReference type="ARBA" id="ARBA00022475"/>
    </source>
</evidence>
<evidence type="ECO:0000313" key="12">
    <source>
        <dbReference type="EMBL" id="KXA30913.1"/>
    </source>
</evidence>
<dbReference type="Pfam" id="PF00664">
    <property type="entry name" value="ABC_membrane"/>
    <property type="match status" value="1"/>
</dbReference>
<dbReference type="PROSITE" id="PS00211">
    <property type="entry name" value="ABC_TRANSPORTER_1"/>
    <property type="match status" value="1"/>
</dbReference>
<dbReference type="Pfam" id="PF00005">
    <property type="entry name" value="ABC_tran"/>
    <property type="match status" value="1"/>
</dbReference>
<evidence type="ECO:0000256" key="2">
    <source>
        <dbReference type="ARBA" id="ARBA00022448"/>
    </source>
</evidence>
<dbReference type="AlphaFoldDB" id="A0A133PQK9"/>
<dbReference type="InterPro" id="IPR017871">
    <property type="entry name" value="ABC_transporter-like_CS"/>
</dbReference>
<feature type="transmembrane region" description="Helical" evidence="9">
    <location>
        <begin position="21"/>
        <end position="41"/>
    </location>
</feature>
<keyword evidence="2" id="KW-0813">Transport</keyword>
<dbReference type="EMBL" id="LRQE01000022">
    <property type="protein sequence ID" value="KXA30913.1"/>
    <property type="molecule type" value="Genomic_DNA"/>
</dbReference>
<sequence length="578" mass="64507">MLKVVFDNLGEYKKYAMLSPFFVLLEVLMNASIPFFMTKIIDQGILINSSHNIIRYGIILFIAAGISLATGVISGYLATKASSGLAKNMRASMFKNITDFSFENMEKFKSGSLITRMTTDVQAVQMAFQMTIRMAIRSPLTLIFCFIMSFRLSRDLAPTFVIIIPLIGIGMGLIIKGAYPIFEKVFKITDRLNTDVSENLSAIRVVKSFVKEDKEIKKFNKVSDDLQNNYIKASKILAFANPLMNFSTYLMAILIAWLGSHFIVAGKMTTGALTGLVTYAIQIQISLLMLSMILVQITIARNSIRRINEVIATRPSIVSPDDPIKEVKNGEIIFDDVFFSYSGDLDKSVLKNINLKINSGDYVGMIGPTGSGKSTLISLIARLFDPTSGTVYVGGEDLRDYDLPALRDQVSVVLQKNQLFTGTLRENLKWAGDDLTDEELKEALYIASCDDFIDPEKDLDMKVQRGGTNFSGGQKQRISIARSILKNPKILIMDDSTSALDNKTEEKIISSLNKLRPDMTKILISQKIKSLKNTDYTLVLDLGEIESIGRHEELIEKSPIYREINETQESDGDFDAEE</sequence>
<accession>A0A133PQK9</accession>
<dbReference type="PROSITE" id="PS50929">
    <property type="entry name" value="ABC_TM1F"/>
    <property type="match status" value="1"/>
</dbReference>
<evidence type="ECO:0000256" key="5">
    <source>
        <dbReference type="ARBA" id="ARBA00022741"/>
    </source>
</evidence>
<dbReference type="CDD" id="cd18548">
    <property type="entry name" value="ABC_6TM_Tm287_like"/>
    <property type="match status" value="1"/>
</dbReference>
<dbReference type="GO" id="GO:0005886">
    <property type="term" value="C:plasma membrane"/>
    <property type="evidence" value="ECO:0007669"/>
    <property type="project" value="UniProtKB-SubCell"/>
</dbReference>
<feature type="transmembrane region" description="Helical" evidence="9">
    <location>
        <begin position="236"/>
        <end position="259"/>
    </location>
</feature>
<gene>
    <name evidence="12" type="ORF">HMPREF3229_00693</name>
</gene>
<evidence type="ECO:0000256" key="9">
    <source>
        <dbReference type="SAM" id="Phobius"/>
    </source>
</evidence>
<dbReference type="SUPFAM" id="SSF52540">
    <property type="entry name" value="P-loop containing nucleoside triphosphate hydrolases"/>
    <property type="match status" value="1"/>
</dbReference>
<dbReference type="SMART" id="SM00382">
    <property type="entry name" value="AAA"/>
    <property type="match status" value="1"/>
</dbReference>
<keyword evidence="3" id="KW-1003">Cell membrane</keyword>
<protein>
    <submittedName>
        <fullName evidence="12">ABC transporter, ATP-binding protein</fullName>
    </submittedName>
</protein>
<dbReference type="PATRIC" id="fig|54005.3.peg.681"/>
<dbReference type="PANTHER" id="PTHR43394:SF1">
    <property type="entry name" value="ATP-BINDING CASSETTE SUB-FAMILY B MEMBER 10, MITOCHONDRIAL"/>
    <property type="match status" value="1"/>
</dbReference>
<dbReference type="PROSITE" id="PS50893">
    <property type="entry name" value="ABC_TRANSPORTER_2"/>
    <property type="match status" value="1"/>
</dbReference>
<dbReference type="InterPro" id="IPR027417">
    <property type="entry name" value="P-loop_NTPase"/>
</dbReference>
<keyword evidence="8 9" id="KW-0472">Membrane</keyword>
<evidence type="ECO:0000256" key="6">
    <source>
        <dbReference type="ARBA" id="ARBA00022840"/>
    </source>
</evidence>
<evidence type="ECO:0000256" key="8">
    <source>
        <dbReference type="ARBA" id="ARBA00023136"/>
    </source>
</evidence>
<dbReference type="PANTHER" id="PTHR43394">
    <property type="entry name" value="ATP-DEPENDENT PERMEASE MDL1, MITOCHONDRIAL"/>
    <property type="match status" value="1"/>
</dbReference>
<dbReference type="GO" id="GO:0016887">
    <property type="term" value="F:ATP hydrolysis activity"/>
    <property type="evidence" value="ECO:0007669"/>
    <property type="project" value="InterPro"/>
</dbReference>
<feature type="transmembrane region" description="Helical" evidence="9">
    <location>
        <begin position="53"/>
        <end position="79"/>
    </location>
</feature>
<comment type="caution">
    <text evidence="12">The sequence shown here is derived from an EMBL/GenBank/DDBJ whole genome shotgun (WGS) entry which is preliminary data.</text>
</comment>
<dbReference type="GO" id="GO:0015421">
    <property type="term" value="F:ABC-type oligopeptide transporter activity"/>
    <property type="evidence" value="ECO:0007669"/>
    <property type="project" value="TreeGrafter"/>
</dbReference>
<evidence type="ECO:0000313" key="13">
    <source>
        <dbReference type="Proteomes" id="UP000070174"/>
    </source>
</evidence>
<dbReference type="GO" id="GO:0005524">
    <property type="term" value="F:ATP binding"/>
    <property type="evidence" value="ECO:0007669"/>
    <property type="project" value="UniProtKB-KW"/>
</dbReference>
<dbReference type="InterPro" id="IPR036640">
    <property type="entry name" value="ABC1_TM_sf"/>
</dbReference>
<dbReference type="Gene3D" id="3.40.50.300">
    <property type="entry name" value="P-loop containing nucleotide triphosphate hydrolases"/>
    <property type="match status" value="1"/>
</dbReference>